<dbReference type="HOGENOM" id="CLU_3347518_0_0_6"/>
<gene>
    <name evidence="1" type="ORF">YSA_10204</name>
</gene>
<name>I3V3I5_PSEPU</name>
<accession>I3V3I5</accession>
<reference evidence="1 2" key="1">
    <citation type="journal article" date="2012" name="J. Bacteriol.">
        <title>Complete Genome Sequence of the Naphthalene-Degrading Pseudomonas putida Strain ND6.</title>
        <authorList>
            <person name="Li S."/>
            <person name="Zhao H."/>
            <person name="Li Y."/>
            <person name="Niu S."/>
            <person name="Cai B."/>
        </authorList>
    </citation>
    <scope>NUCLEOTIDE SEQUENCE [LARGE SCALE GENOMIC DNA]</scope>
    <source>
        <strain evidence="1 2">ND6</strain>
    </source>
</reference>
<dbReference type="Proteomes" id="UP000005268">
    <property type="component" value="Chromosome"/>
</dbReference>
<dbReference type="EMBL" id="CP003588">
    <property type="protein sequence ID" value="AFK72306.1"/>
    <property type="molecule type" value="Genomic_DNA"/>
</dbReference>
<dbReference type="KEGG" id="ppi:YSA_10204"/>
<protein>
    <submittedName>
        <fullName evidence="1">Phosphoglycerate mutase</fullName>
    </submittedName>
</protein>
<evidence type="ECO:0000313" key="2">
    <source>
        <dbReference type="Proteomes" id="UP000005268"/>
    </source>
</evidence>
<dbReference type="AlphaFoldDB" id="I3V3I5"/>
<proteinExistence type="predicted"/>
<organism evidence="1 2">
    <name type="scientific">Pseudomonas putida ND6</name>
    <dbReference type="NCBI Taxonomy" id="231023"/>
    <lineage>
        <taxon>Bacteria</taxon>
        <taxon>Pseudomonadati</taxon>
        <taxon>Pseudomonadota</taxon>
        <taxon>Gammaproteobacteria</taxon>
        <taxon>Pseudomonadales</taxon>
        <taxon>Pseudomonadaceae</taxon>
        <taxon>Pseudomonas</taxon>
    </lineage>
</organism>
<sequence>MNRMISKHLMADGWKHQTRNGSQYWSATVYRYAGVEA</sequence>
<evidence type="ECO:0000313" key="1">
    <source>
        <dbReference type="EMBL" id="AFK72306.1"/>
    </source>
</evidence>